<dbReference type="InterPro" id="IPR003594">
    <property type="entry name" value="HATPase_dom"/>
</dbReference>
<dbReference type="InterPro" id="IPR036890">
    <property type="entry name" value="HATPase_C_sf"/>
</dbReference>
<protein>
    <recommendedName>
        <fullName evidence="2">histidine kinase</fullName>
        <ecNumber evidence="2">2.7.13.3</ecNumber>
    </recommendedName>
</protein>
<proteinExistence type="predicted"/>
<organism evidence="10 11">
    <name type="scientific">Pseudobacteriovorax antillogorgiicola</name>
    <dbReference type="NCBI Taxonomy" id="1513793"/>
    <lineage>
        <taxon>Bacteria</taxon>
        <taxon>Pseudomonadati</taxon>
        <taxon>Bdellovibrionota</taxon>
        <taxon>Oligoflexia</taxon>
        <taxon>Oligoflexales</taxon>
        <taxon>Pseudobacteriovoracaceae</taxon>
        <taxon>Pseudobacteriovorax</taxon>
    </lineage>
</organism>
<dbReference type="AlphaFoldDB" id="A0A1Y6BAJ2"/>
<dbReference type="InterPro" id="IPR033417">
    <property type="entry name" value="CHASE8"/>
</dbReference>
<feature type="coiled-coil region" evidence="7">
    <location>
        <begin position="226"/>
        <end position="264"/>
    </location>
</feature>
<dbReference type="PROSITE" id="PS50109">
    <property type="entry name" value="HIS_KIN"/>
    <property type="match status" value="1"/>
</dbReference>
<dbReference type="PANTHER" id="PTHR44936:SF9">
    <property type="entry name" value="SENSOR PROTEIN CREC"/>
    <property type="match status" value="1"/>
</dbReference>
<keyword evidence="8" id="KW-1133">Transmembrane helix</keyword>
<dbReference type="SUPFAM" id="SSF55874">
    <property type="entry name" value="ATPase domain of HSP90 chaperone/DNA topoisomerase II/histidine kinase"/>
    <property type="match status" value="1"/>
</dbReference>
<comment type="catalytic activity">
    <reaction evidence="1">
        <text>ATP + protein L-histidine = ADP + protein N-phospho-L-histidine.</text>
        <dbReference type="EC" id="2.7.13.3"/>
    </reaction>
</comment>
<reference evidence="11" key="1">
    <citation type="submission" date="2017-04" db="EMBL/GenBank/DDBJ databases">
        <authorList>
            <person name="Varghese N."/>
            <person name="Submissions S."/>
        </authorList>
    </citation>
    <scope>NUCLEOTIDE SEQUENCE [LARGE SCALE GENOMIC DNA]</scope>
    <source>
        <strain evidence="11">RKEM611</strain>
    </source>
</reference>
<evidence type="ECO:0000256" key="3">
    <source>
        <dbReference type="ARBA" id="ARBA00022553"/>
    </source>
</evidence>
<evidence type="ECO:0000256" key="5">
    <source>
        <dbReference type="ARBA" id="ARBA00022777"/>
    </source>
</evidence>
<feature type="transmembrane region" description="Helical" evidence="8">
    <location>
        <begin position="151"/>
        <end position="172"/>
    </location>
</feature>
<sequence length="536" mass="61452">MKNVTIDKFIFFNFLIGLLAALCLIIAFILFFVFERFREEQITEAKLITKVMHSEIIPPLLFDYRESASQGIATFGNLNQVRRIVVFNSQDEVFVSYPEEGPDESTFDGDPGLWSGFYRHESLIRHEGEVVGRSIIHLDATKHLDLLLDTLAYLGAVVLLLVFILFWLARLLSRKVSRPFSRLLRYVEDVATQKNYQYEEVPESKSYYLKELQTFSVRFISLIDEIRKRDADLNRINADLEKLVEEKSKSLKQAQEKLVEEAHKAGMAEVASGTVHNIGNVLTSINTDLSLYRESTQFEEFITKGLMVSKEFQKSLDRDHENLERLKLISEFYVTFFENFGDAEQQANQTLNRLVSNVNVCLDIIHFQQTLASHQGYFEDVSVKQLIDIFLSIKETYIKNRKIQLNLELKDNDLVRVQKSKVINVLINLLNNAYESLSEKHIEPKIITLSGQSTAEFYTLEFCDNGEPIAAEVVNKLFTSGFTTKTHGHGFGLHSCYNYMKEIGGDIFFKQAKEGPTFVIQIPLSQSLPLQSSLAK</sequence>
<keyword evidence="4" id="KW-0808">Transferase</keyword>
<dbReference type="Pfam" id="PF17152">
    <property type="entry name" value="CHASE8"/>
    <property type="match status" value="1"/>
</dbReference>
<feature type="transmembrane region" description="Helical" evidence="8">
    <location>
        <begin position="12"/>
        <end position="34"/>
    </location>
</feature>
<keyword evidence="8" id="KW-0812">Transmembrane</keyword>
<keyword evidence="8" id="KW-0472">Membrane</keyword>
<name>A0A1Y6BAJ2_9BACT</name>
<dbReference type="PANTHER" id="PTHR44936">
    <property type="entry name" value="SENSOR PROTEIN CREC"/>
    <property type="match status" value="1"/>
</dbReference>
<evidence type="ECO:0000259" key="9">
    <source>
        <dbReference type="PROSITE" id="PS50109"/>
    </source>
</evidence>
<dbReference type="STRING" id="1513793.SAMN06296036_10381"/>
<dbReference type="Pfam" id="PF02518">
    <property type="entry name" value="HATPase_c"/>
    <property type="match status" value="1"/>
</dbReference>
<dbReference type="GO" id="GO:0004673">
    <property type="term" value="F:protein histidine kinase activity"/>
    <property type="evidence" value="ECO:0007669"/>
    <property type="project" value="UniProtKB-EC"/>
</dbReference>
<gene>
    <name evidence="10" type="ORF">SAMN06296036_10381</name>
</gene>
<dbReference type="Gene3D" id="1.10.287.130">
    <property type="match status" value="1"/>
</dbReference>
<evidence type="ECO:0000256" key="1">
    <source>
        <dbReference type="ARBA" id="ARBA00000085"/>
    </source>
</evidence>
<dbReference type="Proteomes" id="UP000192907">
    <property type="component" value="Unassembled WGS sequence"/>
</dbReference>
<evidence type="ECO:0000256" key="8">
    <source>
        <dbReference type="SAM" id="Phobius"/>
    </source>
</evidence>
<keyword evidence="7" id="KW-0175">Coiled coil</keyword>
<keyword evidence="11" id="KW-1185">Reference proteome</keyword>
<feature type="domain" description="Histidine kinase" evidence="9">
    <location>
        <begin position="349"/>
        <end position="526"/>
    </location>
</feature>
<dbReference type="InterPro" id="IPR050980">
    <property type="entry name" value="2C_sensor_his_kinase"/>
</dbReference>
<keyword evidence="6" id="KW-0902">Two-component regulatory system</keyword>
<dbReference type="GO" id="GO:0000160">
    <property type="term" value="P:phosphorelay signal transduction system"/>
    <property type="evidence" value="ECO:0007669"/>
    <property type="project" value="UniProtKB-KW"/>
</dbReference>
<evidence type="ECO:0000313" key="11">
    <source>
        <dbReference type="Proteomes" id="UP000192907"/>
    </source>
</evidence>
<dbReference type="RefSeq" id="WP_132316231.1">
    <property type="nucleotide sequence ID" value="NZ_FWZT01000003.1"/>
</dbReference>
<evidence type="ECO:0000256" key="4">
    <source>
        <dbReference type="ARBA" id="ARBA00022679"/>
    </source>
</evidence>
<evidence type="ECO:0000256" key="2">
    <source>
        <dbReference type="ARBA" id="ARBA00012438"/>
    </source>
</evidence>
<dbReference type="Gene3D" id="3.30.565.10">
    <property type="entry name" value="Histidine kinase-like ATPase, C-terminal domain"/>
    <property type="match status" value="1"/>
</dbReference>
<keyword evidence="5" id="KW-0418">Kinase</keyword>
<dbReference type="EMBL" id="FWZT01000003">
    <property type="protein sequence ID" value="SMF00188.1"/>
    <property type="molecule type" value="Genomic_DNA"/>
</dbReference>
<evidence type="ECO:0000313" key="10">
    <source>
        <dbReference type="EMBL" id="SMF00188.1"/>
    </source>
</evidence>
<evidence type="ECO:0000256" key="7">
    <source>
        <dbReference type="SAM" id="Coils"/>
    </source>
</evidence>
<keyword evidence="3" id="KW-0597">Phosphoprotein</keyword>
<dbReference type="SMART" id="SM00387">
    <property type="entry name" value="HATPase_c"/>
    <property type="match status" value="1"/>
</dbReference>
<evidence type="ECO:0000256" key="6">
    <source>
        <dbReference type="ARBA" id="ARBA00023012"/>
    </source>
</evidence>
<dbReference type="EC" id="2.7.13.3" evidence="2"/>
<dbReference type="InterPro" id="IPR005467">
    <property type="entry name" value="His_kinase_dom"/>
</dbReference>
<accession>A0A1Y6BAJ2</accession>